<dbReference type="EMBL" id="GGFK01013376">
    <property type="protein sequence ID" value="MBW46697.1"/>
    <property type="molecule type" value="Transcribed_RNA"/>
</dbReference>
<evidence type="ECO:0000313" key="2">
    <source>
        <dbReference type="EMBL" id="MBW46697.1"/>
    </source>
</evidence>
<sequence>MVHFMRCIRVFVSFSSCCSMTNTESMAQLIRNRSKRLYCRYYLSCHEERAVNRSIAHWPRWQLVWDQKGGGVQQVQSKPRKTSDAV</sequence>
<feature type="chain" id="PRO_5014656343" evidence="1">
    <location>
        <begin position="24"/>
        <end position="86"/>
    </location>
</feature>
<keyword evidence="1" id="KW-0732">Signal</keyword>
<accession>A0A2M4B0Y9</accession>
<proteinExistence type="predicted"/>
<protein>
    <submittedName>
        <fullName evidence="2">Putative secreted protein</fullName>
    </submittedName>
</protein>
<dbReference type="AlphaFoldDB" id="A0A2M4B0Y9"/>
<reference evidence="2" key="1">
    <citation type="submission" date="2018-01" db="EMBL/GenBank/DDBJ databases">
        <title>An insight into the sialome of Amazonian anophelines.</title>
        <authorList>
            <person name="Ribeiro J.M."/>
            <person name="Scarpassa V."/>
            <person name="Calvo E."/>
        </authorList>
    </citation>
    <scope>NUCLEOTIDE SEQUENCE</scope>
    <source>
        <tissue evidence="2">Salivary glands</tissue>
    </source>
</reference>
<organism evidence="2">
    <name type="scientific">Anopheles triannulatus</name>
    <dbReference type="NCBI Taxonomy" id="58253"/>
    <lineage>
        <taxon>Eukaryota</taxon>
        <taxon>Metazoa</taxon>
        <taxon>Ecdysozoa</taxon>
        <taxon>Arthropoda</taxon>
        <taxon>Hexapoda</taxon>
        <taxon>Insecta</taxon>
        <taxon>Pterygota</taxon>
        <taxon>Neoptera</taxon>
        <taxon>Endopterygota</taxon>
        <taxon>Diptera</taxon>
        <taxon>Nematocera</taxon>
        <taxon>Culicoidea</taxon>
        <taxon>Culicidae</taxon>
        <taxon>Anophelinae</taxon>
        <taxon>Anopheles</taxon>
    </lineage>
</organism>
<evidence type="ECO:0000256" key="1">
    <source>
        <dbReference type="SAM" id="SignalP"/>
    </source>
</evidence>
<name>A0A2M4B0Y9_9DIPT</name>
<feature type="signal peptide" evidence="1">
    <location>
        <begin position="1"/>
        <end position="23"/>
    </location>
</feature>